<proteinExistence type="predicted"/>
<name>A0ABM0ZU32_ECHTE</name>
<organism evidence="1 2">
    <name type="scientific">Echinops telfairi</name>
    <name type="common">Lesser hedgehog tenrec</name>
    <dbReference type="NCBI Taxonomy" id="9371"/>
    <lineage>
        <taxon>Eukaryota</taxon>
        <taxon>Metazoa</taxon>
        <taxon>Chordata</taxon>
        <taxon>Craniata</taxon>
        <taxon>Vertebrata</taxon>
        <taxon>Euteleostomi</taxon>
        <taxon>Mammalia</taxon>
        <taxon>Eutheria</taxon>
        <taxon>Afrotheria</taxon>
        <taxon>Tenrecidae</taxon>
        <taxon>Tenrecinae</taxon>
        <taxon>Echinops</taxon>
    </lineage>
</organism>
<evidence type="ECO:0000313" key="1">
    <source>
        <dbReference type="Proteomes" id="UP000694863"/>
    </source>
</evidence>
<reference evidence="2" key="1">
    <citation type="submission" date="2025-08" db="UniProtKB">
        <authorList>
            <consortium name="RefSeq"/>
        </authorList>
    </citation>
    <scope>IDENTIFICATION</scope>
</reference>
<keyword evidence="1" id="KW-1185">Reference proteome</keyword>
<accession>A0ABM0ZU32</accession>
<dbReference type="RefSeq" id="XP_012864086.1">
    <property type="nucleotide sequence ID" value="XM_013008632.2"/>
</dbReference>
<protein>
    <submittedName>
        <fullName evidence="2">Centromere protein P</fullName>
    </submittedName>
</protein>
<evidence type="ECO:0000313" key="2">
    <source>
        <dbReference type="RefSeq" id="XP_012864086.1"/>
    </source>
</evidence>
<dbReference type="Pfam" id="PF13096">
    <property type="entry name" value="CENP-P"/>
    <property type="match status" value="1"/>
</dbReference>
<sequence length="287" mass="33042">MDVQEDVRALEAEIAALRRACEAPTAPGREACGTKKSLKNIYQPKSEGWESATHLRRPLGRLESELSFLSTLIGISIRKYSKKTEDLTRTEMTQRNITKILQRYRLSGSCHMVTFQLEFQILETQNEEILSSVITDLNIIVEPTDYAELSEFVCRVEERRDLFMFFRSLHFFVEWCEYRKCTFKHFKEKYPNIVYLPEGATSNYMGIQSASHAGLELIIVWRLQIDDKGKVLPVLDLLTKIPQQALELDKKKVTESAPLNFRTLLGVLGIEASLENLIKLFSTQKND</sequence>
<dbReference type="Proteomes" id="UP000694863">
    <property type="component" value="Unplaced"/>
</dbReference>
<dbReference type="PANTHER" id="PTHR28577:SF1">
    <property type="entry name" value="CENTROMERE PROTEIN P"/>
    <property type="match status" value="1"/>
</dbReference>
<gene>
    <name evidence="2" type="primary">LOC105979931</name>
</gene>
<dbReference type="InterPro" id="IPR027801">
    <property type="entry name" value="CENP-P"/>
</dbReference>
<dbReference type="GeneID" id="105979931"/>
<dbReference type="PANTHER" id="PTHR28577">
    <property type="entry name" value="CENTROMERE PROTEIN P"/>
    <property type="match status" value="1"/>
</dbReference>